<reference evidence="2" key="1">
    <citation type="submission" date="2021-03" db="EMBL/GenBank/DDBJ databases">
        <title>Revisited historic fungal species revealed as producer of novel bioactive compounds through whole genome sequencing and comparative genomics.</title>
        <authorList>
            <person name="Vignolle G.A."/>
            <person name="Hochenegger N."/>
            <person name="Mach R.L."/>
            <person name="Mach-Aigner A.R."/>
            <person name="Javad Rahimi M."/>
            <person name="Salim K.A."/>
            <person name="Chan C.M."/>
            <person name="Lim L.B.L."/>
            <person name="Cai F."/>
            <person name="Druzhinina I.S."/>
            <person name="U'Ren J.M."/>
            <person name="Derntl C."/>
        </authorList>
    </citation>
    <scope>NUCLEOTIDE SEQUENCE</scope>
    <source>
        <strain evidence="2">TUCIM 5799</strain>
    </source>
</reference>
<proteinExistence type="predicted"/>
<keyword evidence="1" id="KW-1133">Transmembrane helix</keyword>
<dbReference type="Proteomes" id="UP000829685">
    <property type="component" value="Unassembled WGS sequence"/>
</dbReference>
<dbReference type="InterPro" id="IPR053157">
    <property type="entry name" value="Sterol_Uptake_Regulator"/>
</dbReference>
<name>A0A9Q0AV25_9PEZI</name>
<keyword evidence="1" id="KW-0472">Membrane</keyword>
<dbReference type="GO" id="GO:0001228">
    <property type="term" value="F:DNA-binding transcription activator activity, RNA polymerase II-specific"/>
    <property type="evidence" value="ECO:0007669"/>
    <property type="project" value="TreeGrafter"/>
</dbReference>
<dbReference type="AlphaFoldDB" id="A0A9Q0AV25"/>
<evidence type="ECO:0000313" key="2">
    <source>
        <dbReference type="EMBL" id="KAI1879776.1"/>
    </source>
</evidence>
<feature type="transmembrane region" description="Helical" evidence="1">
    <location>
        <begin position="47"/>
        <end position="69"/>
    </location>
</feature>
<sequence length="242" mass="28086">MESHTSQGSLQVSLSRTERLFFADAYRHNIKASNLFRESGCIITDKNWLAVLAFGVTVIIFHFTVAQLASPDEHDFLDIFRILRRTARIGWAVSPHFHQSEIKLFIDHRSSLIAASLDEQIWQAVSNLDNVEHLANTSSDVAHVYHHAVETLKNWVKDTEGYPRSWQHFMAWPGHVSDRFVELLTAKHPPALIIFTYWNTIMHLTPKRWFMNGWARRNGCLAMAELDPEWDGLLEWPRSRLK</sequence>
<accession>A0A9Q0AV25</accession>
<gene>
    <name evidence="2" type="ORF">JX265_002730</name>
</gene>
<evidence type="ECO:0000313" key="3">
    <source>
        <dbReference type="Proteomes" id="UP000829685"/>
    </source>
</evidence>
<keyword evidence="1" id="KW-0812">Transmembrane</keyword>
<dbReference type="PANTHER" id="PTHR47784">
    <property type="entry name" value="STEROL UPTAKE CONTROL PROTEIN 2"/>
    <property type="match status" value="1"/>
</dbReference>
<organism evidence="2 3">
    <name type="scientific">Neoarthrinium moseri</name>
    <dbReference type="NCBI Taxonomy" id="1658444"/>
    <lineage>
        <taxon>Eukaryota</taxon>
        <taxon>Fungi</taxon>
        <taxon>Dikarya</taxon>
        <taxon>Ascomycota</taxon>
        <taxon>Pezizomycotina</taxon>
        <taxon>Sordariomycetes</taxon>
        <taxon>Xylariomycetidae</taxon>
        <taxon>Amphisphaeriales</taxon>
        <taxon>Apiosporaceae</taxon>
        <taxon>Neoarthrinium</taxon>
    </lineage>
</organism>
<protein>
    <submittedName>
        <fullName evidence="2">Uncharacterized protein</fullName>
    </submittedName>
</protein>
<keyword evidence="3" id="KW-1185">Reference proteome</keyword>
<dbReference type="PANTHER" id="PTHR47784:SF5">
    <property type="entry name" value="STEROL UPTAKE CONTROL PROTEIN 2"/>
    <property type="match status" value="1"/>
</dbReference>
<comment type="caution">
    <text evidence="2">The sequence shown here is derived from an EMBL/GenBank/DDBJ whole genome shotgun (WGS) entry which is preliminary data.</text>
</comment>
<evidence type="ECO:0000256" key="1">
    <source>
        <dbReference type="SAM" id="Phobius"/>
    </source>
</evidence>
<dbReference type="OrthoDB" id="3546279at2759"/>
<dbReference type="EMBL" id="JAFIMR010000004">
    <property type="protein sequence ID" value="KAI1879776.1"/>
    <property type="molecule type" value="Genomic_DNA"/>
</dbReference>